<dbReference type="GO" id="GO:0005886">
    <property type="term" value="C:plasma membrane"/>
    <property type="evidence" value="ECO:0007669"/>
    <property type="project" value="UniProtKB-SubCell"/>
</dbReference>
<proteinExistence type="inferred from homology"/>
<dbReference type="GO" id="GO:0022857">
    <property type="term" value="F:transmembrane transporter activity"/>
    <property type="evidence" value="ECO:0007669"/>
    <property type="project" value="TreeGrafter"/>
</dbReference>
<accession>A0A0R2U8F6</accession>
<comment type="subcellular location">
    <subcellularLocation>
        <location evidence="1">Cell membrane</location>
        <topology evidence="1">Multi-pass membrane protein</topology>
    </subcellularLocation>
</comment>
<dbReference type="AlphaFoldDB" id="A0A0R2U8F6"/>
<evidence type="ECO:0000256" key="5">
    <source>
        <dbReference type="ARBA" id="ARBA00023136"/>
    </source>
</evidence>
<evidence type="ECO:0000256" key="2">
    <source>
        <dbReference type="ARBA" id="ARBA00022475"/>
    </source>
</evidence>
<dbReference type="PANTHER" id="PTHR30572">
    <property type="entry name" value="MEMBRANE COMPONENT OF TRANSPORTER-RELATED"/>
    <property type="match status" value="1"/>
</dbReference>
<keyword evidence="5 7" id="KW-0472">Membrane</keyword>
<feature type="domain" description="MacB-like periplasmic core" evidence="9">
    <location>
        <begin position="26"/>
        <end position="249"/>
    </location>
</feature>
<dbReference type="InterPro" id="IPR050250">
    <property type="entry name" value="Macrolide_Exporter_MacB"/>
</dbReference>
<feature type="transmembrane region" description="Helical" evidence="7">
    <location>
        <begin position="27"/>
        <end position="47"/>
    </location>
</feature>
<comment type="caution">
    <text evidence="10">The sequence shown here is derived from an EMBL/GenBank/DDBJ whole genome shotgun (WGS) entry which is preliminary data.</text>
</comment>
<sequence>MSNLKFKIIEGTRSAAHSIFAHGFRSFLTTLGIIIGVASVIAVVSVVQGFSANITQQFDGMGTNVINIESYTPREERLQGVRAKLTYDDYLEIKYRVPGISNVTPTVRMWGSNALITYRGQSSSSMIVGTASTYQKLNTVYPERGRFFNLSDDNSRRRVAVLGPSIISKLDIKGDPIGQHVGVSGEWFKVIGIAEKRGKLFGFDQDDFILLPFSTTKALLGGAQEPDITISLQINEPSQLEQVKQHIKNLLRRNHRLSKDAADDFEIATADQMLDTFDAIVGSTTLVLGGIVGISLLVGGIGIMNIMLVSVTERTREIGIQKALGATRFDILLQFLIEAVFLCLLGGLIGLILGFGAGSLISTLTGLPAATVPAWAIILSFGFSAGIGLIFGIIPAAKAANLDPIDALRYE</sequence>
<dbReference type="Pfam" id="PF02687">
    <property type="entry name" value="FtsX"/>
    <property type="match status" value="1"/>
</dbReference>
<evidence type="ECO:0000256" key="3">
    <source>
        <dbReference type="ARBA" id="ARBA00022692"/>
    </source>
</evidence>
<evidence type="ECO:0000259" key="8">
    <source>
        <dbReference type="Pfam" id="PF02687"/>
    </source>
</evidence>
<evidence type="ECO:0000256" key="6">
    <source>
        <dbReference type="ARBA" id="ARBA00038076"/>
    </source>
</evidence>
<evidence type="ECO:0000256" key="4">
    <source>
        <dbReference type="ARBA" id="ARBA00022989"/>
    </source>
</evidence>
<dbReference type="PANTHER" id="PTHR30572:SF4">
    <property type="entry name" value="ABC TRANSPORTER PERMEASE YTRF"/>
    <property type="match status" value="1"/>
</dbReference>
<feature type="transmembrane region" description="Helical" evidence="7">
    <location>
        <begin position="331"/>
        <end position="354"/>
    </location>
</feature>
<evidence type="ECO:0000256" key="1">
    <source>
        <dbReference type="ARBA" id="ARBA00004651"/>
    </source>
</evidence>
<evidence type="ECO:0000313" key="11">
    <source>
        <dbReference type="Proteomes" id="UP000051213"/>
    </source>
</evidence>
<evidence type="ECO:0000256" key="7">
    <source>
        <dbReference type="SAM" id="Phobius"/>
    </source>
</evidence>
<keyword evidence="4 7" id="KW-1133">Transmembrane helix</keyword>
<organism evidence="10 11">
    <name type="scientific">SAR92 bacterium BACL26 MAG-121220-bin70</name>
    <dbReference type="NCBI Taxonomy" id="1655626"/>
    <lineage>
        <taxon>Bacteria</taxon>
        <taxon>Pseudomonadati</taxon>
        <taxon>Pseudomonadota</taxon>
        <taxon>Gammaproteobacteria</taxon>
        <taxon>Cellvibrionales</taxon>
        <taxon>Porticoccaceae</taxon>
        <taxon>SAR92 clade</taxon>
    </lineage>
</organism>
<feature type="transmembrane region" description="Helical" evidence="7">
    <location>
        <begin position="374"/>
        <end position="394"/>
    </location>
</feature>
<keyword evidence="3 7" id="KW-0812">Transmembrane</keyword>
<protein>
    <submittedName>
        <fullName evidence="10">Multidrug ABC transporter substrate-binding protein</fullName>
    </submittedName>
</protein>
<feature type="transmembrane region" description="Helical" evidence="7">
    <location>
        <begin position="286"/>
        <end position="311"/>
    </location>
</feature>
<comment type="similarity">
    <text evidence="6">Belongs to the ABC-4 integral membrane protein family.</text>
</comment>
<name>A0A0R2U8F6_9GAMM</name>
<dbReference type="InterPro" id="IPR003838">
    <property type="entry name" value="ABC3_permease_C"/>
</dbReference>
<dbReference type="InterPro" id="IPR025857">
    <property type="entry name" value="MacB_PCD"/>
</dbReference>
<reference evidence="10 11" key="1">
    <citation type="submission" date="2015-10" db="EMBL/GenBank/DDBJ databases">
        <title>Metagenome-Assembled Genomes uncover a global brackish microbiome.</title>
        <authorList>
            <person name="Hugerth L.W."/>
            <person name="Larsson J."/>
            <person name="Alneberg J."/>
            <person name="Lindh M.V."/>
            <person name="Legrand C."/>
            <person name="Pinhassi J."/>
            <person name="Andersson A.F."/>
        </authorList>
    </citation>
    <scope>NUCLEOTIDE SEQUENCE [LARGE SCALE GENOMIC DNA]</scope>
    <source>
        <strain evidence="10">BACL26 MAG-121220-bin70</strain>
    </source>
</reference>
<dbReference type="EMBL" id="LICA01000238">
    <property type="protein sequence ID" value="KRO93563.1"/>
    <property type="molecule type" value="Genomic_DNA"/>
</dbReference>
<dbReference type="Proteomes" id="UP000051213">
    <property type="component" value="Unassembled WGS sequence"/>
</dbReference>
<feature type="domain" description="ABC3 transporter permease C-terminal" evidence="8">
    <location>
        <begin position="291"/>
        <end position="404"/>
    </location>
</feature>
<evidence type="ECO:0000313" key="10">
    <source>
        <dbReference type="EMBL" id="KRO93563.1"/>
    </source>
</evidence>
<dbReference type="Pfam" id="PF12704">
    <property type="entry name" value="MacB_PCD"/>
    <property type="match status" value="1"/>
</dbReference>
<evidence type="ECO:0000259" key="9">
    <source>
        <dbReference type="Pfam" id="PF12704"/>
    </source>
</evidence>
<gene>
    <name evidence="10" type="ORF">ABS24_09910</name>
</gene>
<keyword evidence="2" id="KW-1003">Cell membrane</keyword>